<gene>
    <name evidence="1" type="ORF">DBT54_05940</name>
</gene>
<dbReference type="Proteomes" id="UP000251923">
    <property type="component" value="Unassembled WGS sequence"/>
</dbReference>
<comment type="caution">
    <text evidence="1">The sequence shown here is derived from an EMBL/GenBank/DDBJ whole genome shotgun (WGS) entry which is preliminary data.</text>
</comment>
<dbReference type="AlphaFoldDB" id="A0A329Q413"/>
<accession>A0A329Q413</accession>
<organism evidence="1 2">
    <name type="scientific">Aerococcus urinae</name>
    <dbReference type="NCBI Taxonomy" id="1376"/>
    <lineage>
        <taxon>Bacteria</taxon>
        <taxon>Bacillati</taxon>
        <taxon>Bacillota</taxon>
        <taxon>Bacilli</taxon>
        <taxon>Lactobacillales</taxon>
        <taxon>Aerococcaceae</taxon>
        <taxon>Aerococcus</taxon>
    </lineage>
</organism>
<dbReference type="RefSeq" id="WP_101560427.1">
    <property type="nucleotide sequence ID" value="NZ_JAMDYC010000002.1"/>
</dbReference>
<reference evidence="1 2" key="1">
    <citation type="submission" date="2018-04" db="EMBL/GenBank/DDBJ databases">
        <title>Aerococcus urinae genomes.</title>
        <authorList>
            <person name="Hilt E."/>
            <person name="Gilbert N.M."/>
            <person name="Thomas-White K."/>
            <person name="Putonti C."/>
            <person name="Lewis A.L."/>
            <person name="Visck K.L."/>
            <person name="Wolfe A.J."/>
        </authorList>
    </citation>
    <scope>NUCLEOTIDE SEQUENCE [LARGE SCALE GENOMIC DNA]</scope>
    <source>
        <strain evidence="1 2">UMB7480</strain>
    </source>
</reference>
<evidence type="ECO:0000313" key="1">
    <source>
        <dbReference type="EMBL" id="RAV79158.1"/>
    </source>
</evidence>
<sequence length="202" mass="22230">MAVFTTRVTDQAKSEQAIAIANNKPLIFTKLRANGQELKELKISNQAAGQVEISGKYSNENATTSFKINRLDLMAKVDGRSEFVFATSTSADGDTVPSKNDQPFIVVYRMTVAVNNQANIGLSYKVDQNTLGKFIQQIGNAKDKVFTISHGLNERYPLVQVTSTIDPWDVVQVTTVIKNSNQINLEFADIPKVNEFAVTIIG</sequence>
<evidence type="ECO:0000313" key="2">
    <source>
        <dbReference type="Proteomes" id="UP000251923"/>
    </source>
</evidence>
<dbReference type="EMBL" id="QMHM01000009">
    <property type="protein sequence ID" value="RAV79158.1"/>
    <property type="molecule type" value="Genomic_DNA"/>
</dbReference>
<dbReference type="GeneID" id="86858493"/>
<protein>
    <submittedName>
        <fullName evidence="1">Uncharacterized protein</fullName>
    </submittedName>
</protein>
<proteinExistence type="predicted"/>
<name>A0A329Q413_9LACT</name>